<evidence type="ECO:0000256" key="3">
    <source>
        <dbReference type="ARBA" id="ARBA00004819"/>
    </source>
</evidence>
<comment type="subcellular location">
    <subcellularLocation>
        <location evidence="9">Cytoplasm</location>
    </subcellularLocation>
</comment>
<dbReference type="NCBIfam" id="NF000818">
    <property type="entry name" value="PRK00062.1"/>
    <property type="match status" value="1"/>
</dbReference>
<dbReference type="InterPro" id="IPR004639">
    <property type="entry name" value="4pyrrol_synth_GluAld_NH2Trfase"/>
</dbReference>
<comment type="subunit">
    <text evidence="9">Homodimer.</text>
</comment>
<comment type="caution">
    <text evidence="10">The sequence shown here is derived from an EMBL/GenBank/DDBJ whole genome shotgun (WGS) entry which is preliminary data.</text>
</comment>
<dbReference type="InterPro" id="IPR015424">
    <property type="entry name" value="PyrdxlP-dep_Trfase"/>
</dbReference>
<comment type="pathway">
    <text evidence="3">Porphyrin-containing compound metabolism; protoporphyrin-IX biosynthesis; 5-aminolevulinate from L-glutamyl-tRNA(Glu): step 2/2.</text>
</comment>
<evidence type="ECO:0000256" key="8">
    <source>
        <dbReference type="ARBA" id="ARBA00023244"/>
    </source>
</evidence>
<dbReference type="Gene3D" id="3.90.1150.10">
    <property type="entry name" value="Aspartate Aminotransferase, domain 1"/>
    <property type="match status" value="1"/>
</dbReference>
<organism evidence="10 11">
    <name type="scientific">Virgibacillus byunsanensis</name>
    <dbReference type="NCBI Taxonomy" id="570945"/>
    <lineage>
        <taxon>Bacteria</taxon>
        <taxon>Bacillati</taxon>
        <taxon>Bacillota</taxon>
        <taxon>Bacilli</taxon>
        <taxon>Bacillales</taxon>
        <taxon>Bacillaceae</taxon>
        <taxon>Virgibacillus</taxon>
    </lineage>
</organism>
<reference evidence="11" key="1">
    <citation type="journal article" date="2019" name="Int. J. Syst. Evol. Microbiol.">
        <title>The Global Catalogue of Microorganisms (GCM) 10K type strain sequencing project: providing services to taxonomists for standard genome sequencing and annotation.</title>
        <authorList>
            <consortium name="The Broad Institute Genomics Platform"/>
            <consortium name="The Broad Institute Genome Sequencing Center for Infectious Disease"/>
            <person name="Wu L."/>
            <person name="Ma J."/>
        </authorList>
    </citation>
    <scope>NUCLEOTIDE SEQUENCE [LARGE SCALE GENOMIC DNA]</scope>
    <source>
        <strain evidence="11">CCUG 56754</strain>
    </source>
</reference>
<dbReference type="InterPro" id="IPR005814">
    <property type="entry name" value="Aminotrans_3"/>
</dbReference>
<evidence type="ECO:0000256" key="5">
    <source>
        <dbReference type="ARBA" id="ARBA00022490"/>
    </source>
</evidence>
<dbReference type="PANTHER" id="PTHR43713:SF1">
    <property type="entry name" value="GLUTAMATE-1-SEMIALDEHYDE 2,1-AMINOMUTASE 2"/>
    <property type="match status" value="1"/>
</dbReference>
<evidence type="ECO:0000256" key="6">
    <source>
        <dbReference type="ARBA" id="ARBA00022898"/>
    </source>
</evidence>
<sequence length="431" mass="46377">MEFSTSKSLHEEALEHIVGGVNSPSRAYKAVGGGSPVYMEHAKGAYFWDVDGNKYIDYLAAYGPIITGHAHPHITEAITRVAANGVLYGTPTRYENTFAKMLKTAIPSLEKVRFVNSGTEAVMTTIRVARAYTGRNKVIKFSGCYHGHFDAVLVEAGSGPATLGTPDSAGIPRSVAEDVITVPFNDLNAFKEALDYWGDQIAAVLVEPIVGNFGIVEPHKGFLQAVNDLTHDAGALVIYDEVITAFRFTYGSAQQVYGIEPDMTAMGKIIGGGLPIGAYGGRKDIMEQVAPLGPAYQAGTMAGNPASMASGIACLEVLQQEGVYEHLDALGKRLETGILTHARNTGVRISVNRLCGALTVYFGVDKVTNYAEAEASDSEQFALFFRLMLEQSVNLAPSKYEAWFLTTEHTEVDIDQTLEAVQQAFATMAKG</sequence>
<keyword evidence="8 9" id="KW-0627">Porphyrin biosynthesis</keyword>
<dbReference type="CDD" id="cd00610">
    <property type="entry name" value="OAT_like"/>
    <property type="match status" value="1"/>
</dbReference>
<proteinExistence type="inferred from homology"/>
<dbReference type="NCBIfam" id="NF009055">
    <property type="entry name" value="PRK12389.1"/>
    <property type="match status" value="1"/>
</dbReference>
<dbReference type="InterPro" id="IPR015421">
    <property type="entry name" value="PyrdxlP-dep_Trfase_major"/>
</dbReference>
<dbReference type="PANTHER" id="PTHR43713">
    <property type="entry name" value="GLUTAMATE-1-SEMIALDEHYDE 2,1-AMINOMUTASE"/>
    <property type="match status" value="1"/>
</dbReference>
<name>A0ABW3LQH6_9BACI</name>
<evidence type="ECO:0000256" key="9">
    <source>
        <dbReference type="HAMAP-Rule" id="MF_00375"/>
    </source>
</evidence>
<dbReference type="Proteomes" id="UP001597040">
    <property type="component" value="Unassembled WGS sequence"/>
</dbReference>
<keyword evidence="6 9" id="KW-0663">Pyridoxal phosphate</keyword>
<evidence type="ECO:0000256" key="1">
    <source>
        <dbReference type="ARBA" id="ARBA00001579"/>
    </source>
</evidence>
<dbReference type="GO" id="GO:0042286">
    <property type="term" value="F:glutamate-1-semialdehyde 2,1-aminomutase activity"/>
    <property type="evidence" value="ECO:0007669"/>
    <property type="project" value="UniProtKB-EC"/>
</dbReference>
<dbReference type="NCBIfam" id="TIGR00713">
    <property type="entry name" value="hemL"/>
    <property type="match status" value="1"/>
</dbReference>
<protein>
    <recommendedName>
        <fullName evidence="9">Glutamate-1-semialdehyde 2,1-aminomutase</fullName>
        <shortName evidence="9">GSA</shortName>
        <ecNumber evidence="9">5.4.3.8</ecNumber>
    </recommendedName>
    <alternativeName>
        <fullName evidence="9">Glutamate-1-semialdehyde aminotransferase</fullName>
        <shortName evidence="9">GSA-AT</shortName>
    </alternativeName>
</protein>
<dbReference type="Gene3D" id="3.40.640.10">
    <property type="entry name" value="Type I PLP-dependent aspartate aminotransferase-like (Major domain)"/>
    <property type="match status" value="1"/>
</dbReference>
<feature type="modified residue" description="N6-(pyridoxal phosphate)lysine" evidence="9">
    <location>
        <position position="268"/>
    </location>
</feature>
<evidence type="ECO:0000313" key="10">
    <source>
        <dbReference type="EMBL" id="MFD1040063.1"/>
    </source>
</evidence>
<evidence type="ECO:0000256" key="7">
    <source>
        <dbReference type="ARBA" id="ARBA00023235"/>
    </source>
</evidence>
<comment type="cofactor">
    <cofactor evidence="2 9">
        <name>pyridoxal 5'-phosphate</name>
        <dbReference type="ChEBI" id="CHEBI:597326"/>
    </cofactor>
</comment>
<comment type="similarity">
    <text evidence="4 9">Belongs to the class-III pyridoxal-phosphate-dependent aminotransferase family. HemL subfamily.</text>
</comment>
<dbReference type="HAMAP" id="MF_00375">
    <property type="entry name" value="HemL_aminotrans_3"/>
    <property type="match status" value="1"/>
</dbReference>
<dbReference type="Pfam" id="PF00202">
    <property type="entry name" value="Aminotran_3"/>
    <property type="match status" value="1"/>
</dbReference>
<keyword evidence="11" id="KW-1185">Reference proteome</keyword>
<accession>A0ABW3LQH6</accession>
<keyword evidence="5 9" id="KW-0963">Cytoplasm</keyword>
<dbReference type="EC" id="5.4.3.8" evidence="9"/>
<gene>
    <name evidence="9" type="primary">hemL</name>
    <name evidence="10" type="ORF">ACFQ3N_16950</name>
</gene>
<evidence type="ECO:0000256" key="2">
    <source>
        <dbReference type="ARBA" id="ARBA00001933"/>
    </source>
</evidence>
<dbReference type="RefSeq" id="WP_390363794.1">
    <property type="nucleotide sequence ID" value="NZ_JBHTKJ010000058.1"/>
</dbReference>
<evidence type="ECO:0000313" key="11">
    <source>
        <dbReference type="Proteomes" id="UP001597040"/>
    </source>
</evidence>
<dbReference type="EMBL" id="JBHTKJ010000058">
    <property type="protein sequence ID" value="MFD1040063.1"/>
    <property type="molecule type" value="Genomic_DNA"/>
</dbReference>
<dbReference type="InterPro" id="IPR015422">
    <property type="entry name" value="PyrdxlP-dep_Trfase_small"/>
</dbReference>
<dbReference type="SUPFAM" id="SSF53383">
    <property type="entry name" value="PLP-dependent transferases"/>
    <property type="match status" value="1"/>
</dbReference>
<keyword evidence="7 9" id="KW-0413">Isomerase</keyword>
<evidence type="ECO:0000256" key="4">
    <source>
        <dbReference type="ARBA" id="ARBA00008981"/>
    </source>
</evidence>
<comment type="catalytic activity">
    <reaction evidence="1 9">
        <text>(S)-4-amino-5-oxopentanoate = 5-aminolevulinate</text>
        <dbReference type="Rhea" id="RHEA:14265"/>
        <dbReference type="ChEBI" id="CHEBI:57501"/>
        <dbReference type="ChEBI" id="CHEBI:356416"/>
        <dbReference type="EC" id="5.4.3.8"/>
    </reaction>
</comment>